<evidence type="ECO:0000313" key="2">
    <source>
        <dbReference type="EMBL" id="NIE98514.1"/>
    </source>
</evidence>
<organism evidence="2 3">
    <name type="scientific">Candidatus Pantoea formicae</name>
    <dbReference type="NCBI Taxonomy" id="2608355"/>
    <lineage>
        <taxon>Bacteria</taxon>
        <taxon>Pseudomonadati</taxon>
        <taxon>Pseudomonadota</taxon>
        <taxon>Gammaproteobacteria</taxon>
        <taxon>Enterobacterales</taxon>
        <taxon>Erwiniaceae</taxon>
        <taxon>Pantoea</taxon>
    </lineage>
</organism>
<feature type="transmembrane region" description="Helical" evidence="1">
    <location>
        <begin position="175"/>
        <end position="196"/>
    </location>
</feature>
<dbReference type="Proteomes" id="UP000780690">
    <property type="component" value="Unassembled WGS sequence"/>
</dbReference>
<keyword evidence="1" id="KW-0472">Membrane</keyword>
<accession>A0ABX0QSD7</accession>
<keyword evidence="3" id="KW-1185">Reference proteome</keyword>
<name>A0ABX0QSD7_9GAMM</name>
<reference evidence="2 3" key="1">
    <citation type="journal article" date="2019" name="bioRxiv">
        <title>Bacteria contribute to plant secondary compound degradation in a generalist herbivore system.</title>
        <authorList>
            <person name="Francoeur C.B."/>
            <person name="Khadempour L."/>
            <person name="Moreira-Soto R.D."/>
            <person name="Gotting K."/>
            <person name="Book A.J."/>
            <person name="Pinto-Tomas A.A."/>
            <person name="Keefover-Ring K."/>
            <person name="Currie C.R."/>
        </authorList>
    </citation>
    <scope>NUCLEOTIDE SEQUENCE [LARGE SCALE GENOMIC DNA]</scope>
    <source>
        <strain evidence="2 3">Acro-805</strain>
    </source>
</reference>
<dbReference type="RefSeq" id="WP_167133976.1">
    <property type="nucleotide sequence ID" value="NZ_VWXD01000001.1"/>
</dbReference>
<keyword evidence="1" id="KW-1133">Transmembrane helix</keyword>
<evidence type="ECO:0000313" key="3">
    <source>
        <dbReference type="Proteomes" id="UP000780690"/>
    </source>
</evidence>
<evidence type="ECO:0000256" key="1">
    <source>
        <dbReference type="SAM" id="Phobius"/>
    </source>
</evidence>
<keyword evidence="1" id="KW-0812">Transmembrane</keyword>
<comment type="caution">
    <text evidence="2">The sequence shown here is derived from an EMBL/GenBank/DDBJ whole genome shotgun (WGS) entry which is preliminary data.</text>
</comment>
<protein>
    <submittedName>
        <fullName evidence="2">Uncharacterized protein</fullName>
    </submittedName>
</protein>
<dbReference type="EMBL" id="VWXD01000001">
    <property type="protein sequence ID" value="NIE98514.1"/>
    <property type="molecule type" value="Genomic_DNA"/>
</dbReference>
<feature type="transmembrane region" description="Helical" evidence="1">
    <location>
        <begin position="6"/>
        <end position="24"/>
    </location>
</feature>
<proteinExistence type="predicted"/>
<gene>
    <name evidence="2" type="ORF">F3J38_00300</name>
</gene>
<sequence length="212" mass="24550">MTPWGPIIAAMIAGFIAFIGMIITKENKVSEFRQAWIIEFREEVSYLIEAYKKWVINEKHYSNILVIKQGTLTSEIQIKNFIERSRQVMEIESQSVGEIERYIGRVKLRLNSDPTRRSKYETEVEKLLDKILITKDIDESLKLSNEIYHNTSCILSTEWKVVKKGELSYVQAKKFILALAVFISLIGILSLCFHLEDAMKWLMNSPPSLSID</sequence>